<evidence type="ECO:0000256" key="1">
    <source>
        <dbReference type="ARBA" id="ARBA00022676"/>
    </source>
</evidence>
<name>A0A6U5GKV2_9STRA</name>
<dbReference type="InterPro" id="IPR000836">
    <property type="entry name" value="PRTase_dom"/>
</dbReference>
<dbReference type="InterPro" id="IPR029057">
    <property type="entry name" value="PRTase-like"/>
</dbReference>
<sequence length="194" mass="21523">MRPSNEAIEKKPASDGKIYYSYADVHTALMSLSSRIQTFEPHVILAIGGGGFIPARILRTALRRPILATSLELYDDATESPRPSGVRCLQWFDPKSYPGSLVPGGNVLVVDEVDDTRTTLEACVGRVLKDGAARVAVAVVHNKRKMKTGRLPDDVEYFCGEEIPDVWTCYPWDAETYGRDIVEHEKLAKMCGEH</sequence>
<evidence type="ECO:0000313" key="4">
    <source>
        <dbReference type="EMBL" id="CAD8886152.1"/>
    </source>
</evidence>
<dbReference type="PANTHER" id="PTHR43363">
    <property type="entry name" value="HYPOXANTHINE PHOSPHORIBOSYLTRANSFERASE"/>
    <property type="match status" value="1"/>
</dbReference>
<dbReference type="EMBL" id="HBFR01018373">
    <property type="protein sequence ID" value="CAD8886152.1"/>
    <property type="molecule type" value="Transcribed_RNA"/>
</dbReference>
<dbReference type="AlphaFoldDB" id="A0A6U5GKV2"/>
<proteinExistence type="predicted"/>
<dbReference type="SUPFAM" id="SSF53271">
    <property type="entry name" value="PRTase-like"/>
    <property type="match status" value="1"/>
</dbReference>
<keyword evidence="1" id="KW-0328">Glycosyltransferase</keyword>
<dbReference type="Gene3D" id="3.40.50.2020">
    <property type="match status" value="1"/>
</dbReference>
<accession>A0A6U5GKV2</accession>
<dbReference type="Pfam" id="PF00156">
    <property type="entry name" value="Pribosyltran"/>
    <property type="match status" value="1"/>
</dbReference>
<evidence type="ECO:0000256" key="2">
    <source>
        <dbReference type="ARBA" id="ARBA00022679"/>
    </source>
</evidence>
<evidence type="ECO:0000259" key="3">
    <source>
        <dbReference type="Pfam" id="PF00156"/>
    </source>
</evidence>
<dbReference type="EMBL" id="HBFR01018374">
    <property type="protein sequence ID" value="CAD8886153.1"/>
    <property type="molecule type" value="Transcribed_RNA"/>
</dbReference>
<dbReference type="PANTHER" id="PTHR43363:SF1">
    <property type="entry name" value="HYPOXANTHINE-GUANINE PHOSPHORIBOSYLTRANSFERASE"/>
    <property type="match status" value="1"/>
</dbReference>
<reference evidence="5" key="1">
    <citation type="submission" date="2021-01" db="EMBL/GenBank/DDBJ databases">
        <authorList>
            <person name="Corre E."/>
            <person name="Pelletier E."/>
            <person name="Niang G."/>
            <person name="Scheremetjew M."/>
            <person name="Finn R."/>
            <person name="Kale V."/>
            <person name="Holt S."/>
            <person name="Cochrane G."/>
            <person name="Meng A."/>
            <person name="Brown T."/>
            <person name="Cohen L."/>
        </authorList>
    </citation>
    <scope>NUCLEOTIDE SEQUENCE</scope>
    <source>
        <strain evidence="5">308</strain>
    </source>
</reference>
<organism evidence="5">
    <name type="scientific">Corethron hystrix</name>
    <dbReference type="NCBI Taxonomy" id="216773"/>
    <lineage>
        <taxon>Eukaryota</taxon>
        <taxon>Sar</taxon>
        <taxon>Stramenopiles</taxon>
        <taxon>Ochrophyta</taxon>
        <taxon>Bacillariophyta</taxon>
        <taxon>Coscinodiscophyceae</taxon>
        <taxon>Corethrophycidae</taxon>
        <taxon>Corethrales</taxon>
        <taxon>Corethraceae</taxon>
        <taxon>Corethron</taxon>
    </lineage>
</organism>
<keyword evidence="2" id="KW-0808">Transferase</keyword>
<protein>
    <recommendedName>
        <fullName evidence="3">Phosphoribosyltransferase domain-containing protein</fullName>
    </recommendedName>
</protein>
<feature type="domain" description="Phosphoribosyltransferase" evidence="3">
    <location>
        <begin position="36"/>
        <end position="163"/>
    </location>
</feature>
<dbReference type="CDD" id="cd06223">
    <property type="entry name" value="PRTases_typeI"/>
    <property type="match status" value="1"/>
</dbReference>
<dbReference type="GO" id="GO:0016757">
    <property type="term" value="F:glycosyltransferase activity"/>
    <property type="evidence" value="ECO:0007669"/>
    <property type="project" value="UniProtKB-KW"/>
</dbReference>
<gene>
    <name evidence="4" type="ORF">CHYS00102_LOCUS13350</name>
    <name evidence="5" type="ORF">CHYS00102_LOCUS13351</name>
</gene>
<evidence type="ECO:0000313" key="5">
    <source>
        <dbReference type="EMBL" id="CAD8886153.1"/>
    </source>
</evidence>